<dbReference type="PIRSF" id="PIRSF001357">
    <property type="entry name" value="DeoC"/>
    <property type="match status" value="1"/>
</dbReference>
<dbReference type="HAMAP" id="MF_00114">
    <property type="entry name" value="DeoC_type1"/>
    <property type="match status" value="1"/>
</dbReference>
<dbReference type="Pfam" id="PF01791">
    <property type="entry name" value="DeoC"/>
    <property type="match status" value="1"/>
</dbReference>
<dbReference type="PANTHER" id="PTHR10889">
    <property type="entry name" value="DEOXYRIBOSE-PHOSPHATE ALDOLASE"/>
    <property type="match status" value="1"/>
</dbReference>
<evidence type="ECO:0000256" key="5">
    <source>
        <dbReference type="ARBA" id="ARBA00048791"/>
    </source>
</evidence>
<dbReference type="NCBIfam" id="TIGR00126">
    <property type="entry name" value="deoC"/>
    <property type="match status" value="1"/>
</dbReference>
<evidence type="ECO:0000313" key="7">
    <source>
        <dbReference type="EMBL" id="MFD0975842.1"/>
    </source>
</evidence>
<dbReference type="InterPro" id="IPR011343">
    <property type="entry name" value="DeoC"/>
</dbReference>
<evidence type="ECO:0000256" key="4">
    <source>
        <dbReference type="ARBA" id="ARBA00023270"/>
    </source>
</evidence>
<evidence type="ECO:0000256" key="6">
    <source>
        <dbReference type="HAMAP-Rule" id="MF_00114"/>
    </source>
</evidence>
<comment type="catalytic activity">
    <reaction evidence="5 6">
        <text>2-deoxy-D-ribose 5-phosphate = D-glyceraldehyde 3-phosphate + acetaldehyde</text>
        <dbReference type="Rhea" id="RHEA:12821"/>
        <dbReference type="ChEBI" id="CHEBI:15343"/>
        <dbReference type="ChEBI" id="CHEBI:59776"/>
        <dbReference type="ChEBI" id="CHEBI:62877"/>
        <dbReference type="EC" id="4.1.2.4"/>
    </reaction>
</comment>
<feature type="active site" description="Schiff-base intermediate with acetaldehyde" evidence="6">
    <location>
        <position position="151"/>
    </location>
</feature>
<feature type="active site" description="Proton donor/acceptor" evidence="6">
    <location>
        <position position="89"/>
    </location>
</feature>
<dbReference type="InterPro" id="IPR013785">
    <property type="entry name" value="Aldolase_TIM"/>
</dbReference>
<dbReference type="Gene3D" id="3.20.20.70">
    <property type="entry name" value="Aldolase class I"/>
    <property type="match status" value="1"/>
</dbReference>
<dbReference type="EMBL" id="JBHTJP010000032">
    <property type="protein sequence ID" value="MFD0975842.1"/>
    <property type="molecule type" value="Genomic_DNA"/>
</dbReference>
<dbReference type="PANTHER" id="PTHR10889:SF1">
    <property type="entry name" value="DEOXYRIBOSE-PHOSPHATE ALDOLASE"/>
    <property type="match status" value="1"/>
</dbReference>
<comment type="pathway">
    <text evidence="6">Carbohydrate degradation; 2-deoxy-D-ribose 1-phosphate degradation; D-glyceraldehyde 3-phosphate and acetaldehyde from 2-deoxy-alpha-D-ribose 1-phosphate: step 2/2.</text>
</comment>
<gene>
    <name evidence="6 7" type="primary">deoC</name>
    <name evidence="7" type="ORF">ACFQ1G_03465</name>
</gene>
<keyword evidence="3 6" id="KW-0456">Lyase</keyword>
<accession>A0ABW3IE04</accession>
<evidence type="ECO:0000256" key="2">
    <source>
        <dbReference type="ARBA" id="ARBA00022490"/>
    </source>
</evidence>
<comment type="subcellular location">
    <subcellularLocation>
        <location evidence="6">Cytoplasm</location>
    </subcellularLocation>
</comment>
<evidence type="ECO:0000313" key="8">
    <source>
        <dbReference type="Proteomes" id="UP001597100"/>
    </source>
</evidence>
<keyword evidence="2 6" id="KW-0963">Cytoplasm</keyword>
<reference evidence="8" key="1">
    <citation type="journal article" date="2019" name="Int. J. Syst. Evol. Microbiol.">
        <title>The Global Catalogue of Microorganisms (GCM) 10K type strain sequencing project: providing services to taxonomists for standard genome sequencing and annotation.</title>
        <authorList>
            <consortium name="The Broad Institute Genomics Platform"/>
            <consortium name="The Broad Institute Genome Sequencing Center for Infectious Disease"/>
            <person name="Wu L."/>
            <person name="Ma J."/>
        </authorList>
    </citation>
    <scope>NUCLEOTIDE SEQUENCE [LARGE SCALE GENOMIC DNA]</scope>
    <source>
        <strain evidence="8">CCUG 60898</strain>
    </source>
</reference>
<dbReference type="InterPro" id="IPR028581">
    <property type="entry name" value="DeoC_typeI"/>
</dbReference>
<dbReference type="SUPFAM" id="SSF51569">
    <property type="entry name" value="Aldolase"/>
    <property type="match status" value="1"/>
</dbReference>
<dbReference type="RefSeq" id="WP_380738445.1">
    <property type="nucleotide sequence ID" value="NZ_JBHTJP010000032.1"/>
</dbReference>
<protein>
    <recommendedName>
        <fullName evidence="6">Deoxyribose-phosphate aldolase</fullName>
        <shortName evidence="6">DERA</shortName>
        <ecNumber evidence="6">4.1.2.4</ecNumber>
    </recommendedName>
    <alternativeName>
        <fullName evidence="6">2-deoxy-D-ribose 5-phosphate aldolase</fullName>
    </alternativeName>
    <alternativeName>
        <fullName evidence="6">Phosphodeoxyriboaldolase</fullName>
        <shortName evidence="6">Deoxyriboaldolase</shortName>
    </alternativeName>
</protein>
<organism evidence="7 8">
    <name type="scientific">Salinimicrobium gaetbulicola</name>
    <dbReference type="NCBI Taxonomy" id="999702"/>
    <lineage>
        <taxon>Bacteria</taxon>
        <taxon>Pseudomonadati</taxon>
        <taxon>Bacteroidota</taxon>
        <taxon>Flavobacteriia</taxon>
        <taxon>Flavobacteriales</taxon>
        <taxon>Flavobacteriaceae</taxon>
        <taxon>Salinimicrobium</taxon>
    </lineage>
</organism>
<evidence type="ECO:0000256" key="3">
    <source>
        <dbReference type="ARBA" id="ARBA00023239"/>
    </source>
</evidence>
<dbReference type="CDD" id="cd00959">
    <property type="entry name" value="DeoC"/>
    <property type="match status" value="1"/>
</dbReference>
<keyword evidence="8" id="KW-1185">Reference proteome</keyword>
<feature type="active site" description="Proton donor/acceptor" evidence="6">
    <location>
        <position position="180"/>
    </location>
</feature>
<comment type="similarity">
    <text evidence="1 6">Belongs to the DeoC/FbaB aldolase family. DeoC type 1 subfamily.</text>
</comment>
<evidence type="ECO:0000256" key="1">
    <source>
        <dbReference type="ARBA" id="ARBA00010936"/>
    </source>
</evidence>
<dbReference type="GO" id="GO:0004139">
    <property type="term" value="F:deoxyribose-phosphate aldolase activity"/>
    <property type="evidence" value="ECO:0007669"/>
    <property type="project" value="UniProtKB-EC"/>
</dbReference>
<name>A0ABW3IE04_9FLAO</name>
<proteinExistence type="inferred from homology"/>
<dbReference type="InterPro" id="IPR002915">
    <property type="entry name" value="DeoC/FbaB/LacD_aldolase"/>
</dbReference>
<dbReference type="EC" id="4.1.2.4" evidence="6"/>
<sequence>MEINKFIDHTILKATATEADIIELCKEAREYEFFSVCVNSGYVPLAKKQLSNSKVKVCAVVGFPLGAMSTEAKVFEAEQALKDGAEEIDMVINIGELKSKNLKKVEDEIAAIKNVIGDKVLKVIIETCYLTPQEIVIASELAVNAKADYVKTSTGFGTDGAKMENIKLMKKAVNGSAKIKASGGIKNLDTALSYIEAGVERIGTSSGVSIVKELKG</sequence>
<keyword evidence="4 6" id="KW-0704">Schiff base</keyword>
<dbReference type="Proteomes" id="UP001597100">
    <property type="component" value="Unassembled WGS sequence"/>
</dbReference>
<comment type="caution">
    <text evidence="7">The sequence shown here is derived from an EMBL/GenBank/DDBJ whole genome shotgun (WGS) entry which is preliminary data.</text>
</comment>
<comment type="function">
    <text evidence="6">Catalyzes a reversible aldol reaction between acetaldehyde and D-glyceraldehyde 3-phosphate to generate 2-deoxy-D-ribose 5-phosphate.</text>
</comment>
<dbReference type="SMART" id="SM01133">
    <property type="entry name" value="DeoC"/>
    <property type="match status" value="1"/>
</dbReference>